<dbReference type="InterPro" id="IPR050918">
    <property type="entry name" value="CNF-like_PLA2_Inhibitor"/>
</dbReference>
<organism evidence="4 5">
    <name type="scientific">Engystomops pustulosus</name>
    <name type="common">Tungara frog</name>
    <name type="synonym">Physalaemus pustulosus</name>
    <dbReference type="NCBI Taxonomy" id="76066"/>
    <lineage>
        <taxon>Eukaryota</taxon>
        <taxon>Metazoa</taxon>
        <taxon>Chordata</taxon>
        <taxon>Craniata</taxon>
        <taxon>Vertebrata</taxon>
        <taxon>Euteleostomi</taxon>
        <taxon>Amphibia</taxon>
        <taxon>Batrachia</taxon>
        <taxon>Anura</taxon>
        <taxon>Neobatrachia</taxon>
        <taxon>Hyloidea</taxon>
        <taxon>Leptodactylidae</taxon>
        <taxon>Leiuperinae</taxon>
        <taxon>Engystomops</taxon>
    </lineage>
</organism>
<feature type="signal peptide" evidence="3">
    <location>
        <begin position="1"/>
        <end position="20"/>
    </location>
</feature>
<name>A0AAV6ZV20_ENGPU</name>
<evidence type="ECO:0000313" key="5">
    <source>
        <dbReference type="Proteomes" id="UP000824782"/>
    </source>
</evidence>
<comment type="caution">
    <text evidence="4">The sequence shown here is derived from an EMBL/GenBank/DDBJ whole genome shotgun (WGS) entry which is preliminary data.</text>
</comment>
<gene>
    <name evidence="4" type="ORF">GDO81_028172</name>
</gene>
<accession>A0AAV6ZV20</accession>
<evidence type="ECO:0000256" key="2">
    <source>
        <dbReference type="ARBA" id="ARBA00022525"/>
    </source>
</evidence>
<dbReference type="Gene3D" id="2.10.60.10">
    <property type="entry name" value="CD59"/>
    <property type="match status" value="1"/>
</dbReference>
<reference evidence="4" key="1">
    <citation type="thesis" date="2020" institute="ProQuest LLC" country="789 East Eisenhower Parkway, Ann Arbor, MI, USA">
        <title>Comparative Genomics and Chromosome Evolution.</title>
        <authorList>
            <person name="Mudd A.B."/>
        </authorList>
    </citation>
    <scope>NUCLEOTIDE SEQUENCE</scope>
    <source>
        <strain evidence="4">237g6f4</strain>
        <tissue evidence="4">Blood</tissue>
    </source>
</reference>
<evidence type="ECO:0000313" key="4">
    <source>
        <dbReference type="EMBL" id="KAG8550148.1"/>
    </source>
</evidence>
<feature type="chain" id="PRO_5043720110" description="Sodefrin-like factor" evidence="3">
    <location>
        <begin position="21"/>
        <end position="107"/>
    </location>
</feature>
<keyword evidence="5" id="KW-1185">Reference proteome</keyword>
<keyword evidence="3" id="KW-0732">Signal</keyword>
<evidence type="ECO:0000256" key="3">
    <source>
        <dbReference type="SAM" id="SignalP"/>
    </source>
</evidence>
<dbReference type="Proteomes" id="UP000824782">
    <property type="component" value="Unassembled WGS sequence"/>
</dbReference>
<keyword evidence="2" id="KW-0964">Secreted</keyword>
<dbReference type="EMBL" id="WNYA01000080">
    <property type="protein sequence ID" value="KAG8550148.1"/>
    <property type="molecule type" value="Genomic_DNA"/>
</dbReference>
<dbReference type="InterPro" id="IPR045860">
    <property type="entry name" value="Snake_toxin-like_sf"/>
</dbReference>
<dbReference type="SUPFAM" id="SSF57302">
    <property type="entry name" value="Snake toxin-like"/>
    <property type="match status" value="1"/>
</dbReference>
<evidence type="ECO:0008006" key="6">
    <source>
        <dbReference type="Google" id="ProtNLM"/>
    </source>
</evidence>
<dbReference type="GO" id="GO:0005576">
    <property type="term" value="C:extracellular region"/>
    <property type="evidence" value="ECO:0007669"/>
    <property type="project" value="UniProtKB-SubCell"/>
</dbReference>
<dbReference type="AlphaFoldDB" id="A0AAV6ZV20"/>
<comment type="subcellular location">
    <subcellularLocation>
        <location evidence="1">Secreted</location>
    </subcellularLocation>
</comment>
<sequence length="107" mass="11469">MMSLHGFLSLFSALLATSSALSCTTCRSTNSIDCTGPNVTCRDDYLCGSAYQESIIGISETTTFTRSCRPISECNINGTLSGLRGQIRFISSCCSEDDCTPTLPECK</sequence>
<dbReference type="PANTHER" id="PTHR20914:SF25">
    <property type="entry name" value="PHOSPHOLIPASE A2 INHIBITOR AND LY6_PLAUR DOMAIN-CONTAINING PROTEIN"/>
    <property type="match status" value="1"/>
</dbReference>
<protein>
    <recommendedName>
        <fullName evidence="6">Sodefrin-like factor</fullName>
    </recommendedName>
</protein>
<dbReference type="PANTHER" id="PTHR20914">
    <property type="entry name" value="LY6/PLAUR DOMAIN-CONTAINING PROTEIN 8"/>
    <property type="match status" value="1"/>
</dbReference>
<proteinExistence type="predicted"/>
<evidence type="ECO:0000256" key="1">
    <source>
        <dbReference type="ARBA" id="ARBA00004613"/>
    </source>
</evidence>